<organism evidence="2 3">
    <name type="scientific">Achaetomium macrosporum</name>
    <dbReference type="NCBI Taxonomy" id="79813"/>
    <lineage>
        <taxon>Eukaryota</taxon>
        <taxon>Fungi</taxon>
        <taxon>Dikarya</taxon>
        <taxon>Ascomycota</taxon>
        <taxon>Pezizomycotina</taxon>
        <taxon>Sordariomycetes</taxon>
        <taxon>Sordariomycetidae</taxon>
        <taxon>Sordariales</taxon>
        <taxon>Chaetomiaceae</taxon>
        <taxon>Achaetomium</taxon>
    </lineage>
</organism>
<accession>A0AAN7C0V1</accession>
<keyword evidence="1" id="KW-0175">Coiled coil</keyword>
<evidence type="ECO:0000313" key="2">
    <source>
        <dbReference type="EMBL" id="KAK4233259.1"/>
    </source>
</evidence>
<evidence type="ECO:0000313" key="3">
    <source>
        <dbReference type="Proteomes" id="UP001303760"/>
    </source>
</evidence>
<sequence length="513" mass="57901">MSLFRDEYELLLQDAGIEHNTASQMLDDLNREDWAGLDLDDQIRNFLGKRYDEWKRTAEQIYNQVSNLDTELSLLEDSDYGLSERGKLAVTAHRARRAVGVVSKKSSLEEGIEALADLITEFRRLRKVAKELHEPRVVCSRQKKAMPRIYSIVSRHSASFLRTLSDSWSCLNSNGVHSTHTAKLFLDTEASDDYVNFRMLLEYEAISENMRQRGLLFLRIRSEELSHVDIGLPLPNMPPDRSSAETLLPPAKARRVRFADSPSQSSSRTCRATNTECQPRKNLTHNLCQAKDVCHHVFEHGKALHQSRKEGCIGYLVSGDNLTHQLMAAQDKESTAIQTRPCSPATLASIIQPSKQADISVNEQLRLALRLARSVLHELSVSLATLHIDAKLVPKQDNMAMQNIICQVPTTSSDHDAQLLCGIRNVTLHSLGVALLQIGRWELLHTQDLVVIRKAAAKPSRLGPRYDDLTARCLWCDFGFGADLNKPQLQEAIYERVIHELEQMVDLLERADA</sequence>
<comment type="caution">
    <text evidence="2">The sequence shown here is derived from an EMBL/GenBank/DDBJ whole genome shotgun (WGS) entry which is preliminary data.</text>
</comment>
<reference evidence="2" key="2">
    <citation type="submission" date="2023-05" db="EMBL/GenBank/DDBJ databases">
        <authorList>
            <consortium name="Lawrence Berkeley National Laboratory"/>
            <person name="Steindorff A."/>
            <person name="Hensen N."/>
            <person name="Bonometti L."/>
            <person name="Westerberg I."/>
            <person name="Brannstrom I.O."/>
            <person name="Guillou S."/>
            <person name="Cros-Aarteil S."/>
            <person name="Calhoun S."/>
            <person name="Haridas S."/>
            <person name="Kuo A."/>
            <person name="Mondo S."/>
            <person name="Pangilinan J."/>
            <person name="Riley R."/>
            <person name="Labutti K."/>
            <person name="Andreopoulos B."/>
            <person name="Lipzen A."/>
            <person name="Chen C."/>
            <person name="Yanf M."/>
            <person name="Daum C."/>
            <person name="Ng V."/>
            <person name="Clum A."/>
            <person name="Ohm R."/>
            <person name="Martin F."/>
            <person name="Silar P."/>
            <person name="Natvig D."/>
            <person name="Lalanne C."/>
            <person name="Gautier V."/>
            <person name="Ament-Velasquez S.L."/>
            <person name="Kruys A."/>
            <person name="Hutchinson M.I."/>
            <person name="Powell A.J."/>
            <person name="Barry K."/>
            <person name="Miller A.N."/>
            <person name="Grigoriev I.V."/>
            <person name="Debuchy R."/>
            <person name="Gladieux P."/>
            <person name="Thoren M.H."/>
            <person name="Johannesson H."/>
        </authorList>
    </citation>
    <scope>NUCLEOTIDE SEQUENCE</scope>
    <source>
        <strain evidence="2">CBS 532.94</strain>
    </source>
</reference>
<protein>
    <submittedName>
        <fullName evidence="2">Uncharacterized protein</fullName>
    </submittedName>
</protein>
<dbReference type="AlphaFoldDB" id="A0AAN7C0V1"/>
<proteinExistence type="predicted"/>
<keyword evidence="3" id="KW-1185">Reference proteome</keyword>
<feature type="coiled-coil region" evidence="1">
    <location>
        <begin position="12"/>
        <end position="71"/>
    </location>
</feature>
<dbReference type="EMBL" id="MU860608">
    <property type="protein sequence ID" value="KAK4233259.1"/>
    <property type="molecule type" value="Genomic_DNA"/>
</dbReference>
<evidence type="ECO:0000256" key="1">
    <source>
        <dbReference type="SAM" id="Coils"/>
    </source>
</evidence>
<gene>
    <name evidence="2" type="ORF">C8A03DRAFT_39047</name>
</gene>
<reference evidence="2" key="1">
    <citation type="journal article" date="2023" name="Mol. Phylogenet. Evol.">
        <title>Genome-scale phylogeny and comparative genomics of the fungal order Sordariales.</title>
        <authorList>
            <person name="Hensen N."/>
            <person name="Bonometti L."/>
            <person name="Westerberg I."/>
            <person name="Brannstrom I.O."/>
            <person name="Guillou S."/>
            <person name="Cros-Aarteil S."/>
            <person name="Calhoun S."/>
            <person name="Haridas S."/>
            <person name="Kuo A."/>
            <person name="Mondo S."/>
            <person name="Pangilinan J."/>
            <person name="Riley R."/>
            <person name="LaButti K."/>
            <person name="Andreopoulos B."/>
            <person name="Lipzen A."/>
            <person name="Chen C."/>
            <person name="Yan M."/>
            <person name="Daum C."/>
            <person name="Ng V."/>
            <person name="Clum A."/>
            <person name="Steindorff A."/>
            <person name="Ohm R.A."/>
            <person name="Martin F."/>
            <person name="Silar P."/>
            <person name="Natvig D.O."/>
            <person name="Lalanne C."/>
            <person name="Gautier V."/>
            <person name="Ament-Velasquez S.L."/>
            <person name="Kruys A."/>
            <person name="Hutchinson M.I."/>
            <person name="Powell A.J."/>
            <person name="Barry K."/>
            <person name="Miller A.N."/>
            <person name="Grigoriev I.V."/>
            <person name="Debuchy R."/>
            <person name="Gladieux P."/>
            <person name="Hiltunen Thoren M."/>
            <person name="Johannesson H."/>
        </authorList>
    </citation>
    <scope>NUCLEOTIDE SEQUENCE</scope>
    <source>
        <strain evidence="2">CBS 532.94</strain>
    </source>
</reference>
<dbReference type="Proteomes" id="UP001303760">
    <property type="component" value="Unassembled WGS sequence"/>
</dbReference>
<dbReference type="PANTHER" id="PTHR35186:SF4">
    <property type="entry name" value="PRION-INHIBITION AND PROPAGATION HELO DOMAIN-CONTAINING PROTEIN"/>
    <property type="match status" value="1"/>
</dbReference>
<name>A0AAN7C0V1_9PEZI</name>
<dbReference type="PANTHER" id="PTHR35186">
    <property type="entry name" value="ANK_REP_REGION DOMAIN-CONTAINING PROTEIN"/>
    <property type="match status" value="1"/>
</dbReference>